<dbReference type="InterPro" id="IPR029069">
    <property type="entry name" value="HotDog_dom_sf"/>
</dbReference>
<reference evidence="4" key="1">
    <citation type="journal article" date="2019" name="Int. J. Syst. Evol. Microbiol.">
        <title>The Global Catalogue of Microorganisms (GCM) 10K type strain sequencing project: providing services to taxonomists for standard genome sequencing and annotation.</title>
        <authorList>
            <consortium name="The Broad Institute Genomics Platform"/>
            <consortium name="The Broad Institute Genome Sequencing Center for Infectious Disease"/>
            <person name="Wu L."/>
            <person name="Ma J."/>
        </authorList>
    </citation>
    <scope>NUCLEOTIDE SEQUENCE [LARGE SCALE GENOMIC DNA]</scope>
    <source>
        <strain evidence="4">JCM 31404</strain>
    </source>
</reference>
<dbReference type="Pfam" id="PF03061">
    <property type="entry name" value="4HBT"/>
    <property type="match status" value="1"/>
</dbReference>
<name>A0ABQ2RMQ6_9DEIO</name>
<sequence length="155" mass="16341">MSASAPTPEPSTPELPSLESLNAFGAGRLPGLIGVRFTHAARGLLRSELTIRPELLAPNGFLHAASVIALADTTCGYGTRILLPDGAHSFTTIELKSNHLGTARDGTVTCEARNVHAGRTTQVWDAEVRAPDGKLMALFRCTQAVLYPKPAPAGE</sequence>
<protein>
    <recommendedName>
        <fullName evidence="2">Thioesterase domain-containing protein</fullName>
    </recommendedName>
</protein>
<dbReference type="PANTHER" id="PTHR43240">
    <property type="entry name" value="1,4-DIHYDROXY-2-NAPHTHOYL-COA THIOESTERASE 1"/>
    <property type="match status" value="1"/>
</dbReference>
<gene>
    <name evidence="3" type="ORF">GCM10008959_09240</name>
</gene>
<dbReference type="Proteomes" id="UP000634308">
    <property type="component" value="Unassembled WGS sequence"/>
</dbReference>
<comment type="caution">
    <text evidence="3">The sequence shown here is derived from an EMBL/GenBank/DDBJ whole genome shotgun (WGS) entry which is preliminary data.</text>
</comment>
<dbReference type="EMBL" id="BMQM01000004">
    <property type="protein sequence ID" value="GGR50259.1"/>
    <property type="molecule type" value="Genomic_DNA"/>
</dbReference>
<dbReference type="SUPFAM" id="SSF54637">
    <property type="entry name" value="Thioesterase/thiol ester dehydrase-isomerase"/>
    <property type="match status" value="1"/>
</dbReference>
<dbReference type="PANTHER" id="PTHR43240:SF8">
    <property type="entry name" value="PHENYLACETIC ACID DEGRADATION-RELATED PROTEIN"/>
    <property type="match status" value="1"/>
</dbReference>
<dbReference type="InterPro" id="IPR003736">
    <property type="entry name" value="PAAI_dom"/>
</dbReference>
<dbReference type="Gene3D" id="3.10.129.10">
    <property type="entry name" value="Hotdog Thioesterase"/>
    <property type="match status" value="1"/>
</dbReference>
<evidence type="ECO:0000313" key="4">
    <source>
        <dbReference type="Proteomes" id="UP000634308"/>
    </source>
</evidence>
<dbReference type="InterPro" id="IPR006683">
    <property type="entry name" value="Thioestr_dom"/>
</dbReference>
<feature type="domain" description="Thioesterase" evidence="2">
    <location>
        <begin position="59"/>
        <end position="136"/>
    </location>
</feature>
<proteinExistence type="predicted"/>
<evidence type="ECO:0000256" key="1">
    <source>
        <dbReference type="ARBA" id="ARBA00022801"/>
    </source>
</evidence>
<dbReference type="NCBIfam" id="TIGR00369">
    <property type="entry name" value="unchar_dom_1"/>
    <property type="match status" value="1"/>
</dbReference>
<dbReference type="CDD" id="cd03443">
    <property type="entry name" value="PaaI_thioesterase"/>
    <property type="match status" value="1"/>
</dbReference>
<accession>A0ABQ2RMQ6</accession>
<keyword evidence="4" id="KW-1185">Reference proteome</keyword>
<keyword evidence="1" id="KW-0378">Hydrolase</keyword>
<dbReference type="RefSeq" id="WP_189063824.1">
    <property type="nucleotide sequence ID" value="NZ_BMQM01000004.1"/>
</dbReference>
<evidence type="ECO:0000313" key="3">
    <source>
        <dbReference type="EMBL" id="GGR50259.1"/>
    </source>
</evidence>
<organism evidence="3 4">
    <name type="scientific">Deinococcus seoulensis</name>
    <dbReference type="NCBI Taxonomy" id="1837379"/>
    <lineage>
        <taxon>Bacteria</taxon>
        <taxon>Thermotogati</taxon>
        <taxon>Deinococcota</taxon>
        <taxon>Deinococci</taxon>
        <taxon>Deinococcales</taxon>
        <taxon>Deinococcaceae</taxon>
        <taxon>Deinococcus</taxon>
    </lineage>
</organism>
<evidence type="ECO:0000259" key="2">
    <source>
        <dbReference type="Pfam" id="PF03061"/>
    </source>
</evidence>